<dbReference type="AlphaFoldDB" id="A0A9J6QSG2"/>
<sequence>MIVEREQAYCIKENLTQEDLIRIKQTFDLMNLTKEQRERYLTAGKIRCNEKTKKEEILYPDDILRNGCILDYAKTLLSVKNPQVVEKGYQLLELLNPLAERKKTKKELQAAGKYTDLRIVSGRRFSRHI</sequence>
<gene>
    <name evidence="1" type="ORF">OBO34_11380</name>
</gene>
<keyword evidence="2" id="KW-1185">Reference proteome</keyword>
<organism evidence="1 2">
    <name type="scientific">Hominibacterium faecale</name>
    <dbReference type="NCBI Taxonomy" id="2839743"/>
    <lineage>
        <taxon>Bacteria</taxon>
        <taxon>Bacillati</taxon>
        <taxon>Bacillota</taxon>
        <taxon>Clostridia</taxon>
        <taxon>Peptostreptococcales</taxon>
        <taxon>Anaerovoracaceae</taxon>
        <taxon>Hominibacterium</taxon>
    </lineage>
</organism>
<reference evidence="1" key="1">
    <citation type="submission" date="2022-09" db="EMBL/GenBank/DDBJ databases">
        <title>Culturomic study of gut microbiota in children with autism spectrum disorder.</title>
        <authorList>
            <person name="Efimov B.A."/>
            <person name="Chaplin A.V."/>
            <person name="Sokolova S.R."/>
            <person name="Pikina A.P."/>
            <person name="Korzhanova M."/>
            <person name="Belova V."/>
            <person name="Korostin D."/>
        </authorList>
    </citation>
    <scope>NUCLEOTIDE SEQUENCE</scope>
    <source>
        <strain evidence="1">ASD5510</strain>
    </source>
</reference>
<protein>
    <submittedName>
        <fullName evidence="1">Uncharacterized protein</fullName>
    </submittedName>
</protein>
<accession>A0A9J6QSG2</accession>
<proteinExistence type="predicted"/>
<evidence type="ECO:0000313" key="2">
    <source>
        <dbReference type="Proteomes" id="UP001065549"/>
    </source>
</evidence>
<dbReference type="Proteomes" id="UP001065549">
    <property type="component" value="Unassembled WGS sequence"/>
</dbReference>
<evidence type="ECO:0000313" key="1">
    <source>
        <dbReference type="EMBL" id="MCU7378957.1"/>
    </source>
</evidence>
<name>A0A9J6QSG2_9FIRM</name>
<dbReference type="RefSeq" id="WP_253021185.1">
    <property type="nucleotide sequence ID" value="NZ_JAOSHN010000004.1"/>
</dbReference>
<comment type="caution">
    <text evidence="1">The sequence shown here is derived from an EMBL/GenBank/DDBJ whole genome shotgun (WGS) entry which is preliminary data.</text>
</comment>
<dbReference type="EMBL" id="JAOSHN010000004">
    <property type="protein sequence ID" value="MCU7378957.1"/>
    <property type="molecule type" value="Genomic_DNA"/>
</dbReference>